<dbReference type="InterPro" id="IPR021109">
    <property type="entry name" value="Peptidase_aspartic_dom_sf"/>
</dbReference>
<keyword evidence="2" id="KW-1185">Reference proteome</keyword>
<evidence type="ECO:0000313" key="2">
    <source>
        <dbReference type="Proteomes" id="UP001174677"/>
    </source>
</evidence>
<sequence length="155" mass="17326">MVRRVLIDIRSLVNLVTLEIYKKLRLKRNDLTKVTFPLVGLGDKIILVAGTTNLTIALGNEVFKWSIYAKFIIADTPLSYNVILGRLILNDNNILINVDCLCMKLLAPGGIAMVRKSQKSTQECYKYSIKAVAKVTLSINLLKKLQSNISSKPAY</sequence>
<reference evidence="1 2" key="1">
    <citation type="journal article" date="2023" name="Plant Biotechnol. J.">
        <title>Chromosome-level wild Hevea brasiliensis genome provides new tools for genomic-assisted breeding and valuable loci to elevate rubber yield.</title>
        <authorList>
            <person name="Cheng H."/>
            <person name="Song X."/>
            <person name="Hu Y."/>
            <person name="Wu T."/>
            <person name="Yang Q."/>
            <person name="An Z."/>
            <person name="Feng S."/>
            <person name="Deng Z."/>
            <person name="Wu W."/>
            <person name="Zeng X."/>
            <person name="Tu M."/>
            <person name="Wang X."/>
            <person name="Huang H."/>
        </authorList>
    </citation>
    <scope>NUCLEOTIDE SEQUENCE [LARGE SCALE GENOMIC DNA]</scope>
    <source>
        <strain evidence="1">MT/VB/25A 57/8</strain>
    </source>
</reference>
<dbReference type="Proteomes" id="UP001174677">
    <property type="component" value="Chromosome 18"/>
</dbReference>
<dbReference type="Gene3D" id="2.40.70.10">
    <property type="entry name" value="Acid Proteases"/>
    <property type="match status" value="1"/>
</dbReference>
<proteinExistence type="predicted"/>
<dbReference type="EMBL" id="JARPOI010000018">
    <property type="protein sequence ID" value="KAJ9134997.1"/>
    <property type="molecule type" value="Genomic_DNA"/>
</dbReference>
<comment type="caution">
    <text evidence="1">The sequence shown here is derived from an EMBL/GenBank/DDBJ whole genome shotgun (WGS) entry which is preliminary data.</text>
</comment>
<name>A0ABQ9KCR1_HEVBR</name>
<gene>
    <name evidence="1" type="ORF">P3X46_032223</name>
</gene>
<dbReference type="CDD" id="cd00303">
    <property type="entry name" value="retropepsin_like"/>
    <property type="match status" value="1"/>
</dbReference>
<evidence type="ECO:0000313" key="1">
    <source>
        <dbReference type="EMBL" id="KAJ9134997.1"/>
    </source>
</evidence>
<protein>
    <submittedName>
        <fullName evidence="1">Uncharacterized protein</fullName>
    </submittedName>
</protein>
<organism evidence="1 2">
    <name type="scientific">Hevea brasiliensis</name>
    <name type="common">Para rubber tree</name>
    <name type="synonym">Siphonia brasiliensis</name>
    <dbReference type="NCBI Taxonomy" id="3981"/>
    <lineage>
        <taxon>Eukaryota</taxon>
        <taxon>Viridiplantae</taxon>
        <taxon>Streptophyta</taxon>
        <taxon>Embryophyta</taxon>
        <taxon>Tracheophyta</taxon>
        <taxon>Spermatophyta</taxon>
        <taxon>Magnoliopsida</taxon>
        <taxon>eudicotyledons</taxon>
        <taxon>Gunneridae</taxon>
        <taxon>Pentapetalae</taxon>
        <taxon>rosids</taxon>
        <taxon>fabids</taxon>
        <taxon>Malpighiales</taxon>
        <taxon>Euphorbiaceae</taxon>
        <taxon>Crotonoideae</taxon>
        <taxon>Micrandreae</taxon>
        <taxon>Hevea</taxon>
    </lineage>
</organism>
<accession>A0ABQ9KCR1</accession>